<feature type="domain" description="HTH araC/xylS-type" evidence="9">
    <location>
        <begin position="419"/>
        <end position="517"/>
    </location>
</feature>
<protein>
    <submittedName>
        <fullName evidence="11">Two-component response regulator</fullName>
    </submittedName>
</protein>
<keyword evidence="7" id="KW-0804">Transcription</keyword>
<dbReference type="Pfam" id="PF12833">
    <property type="entry name" value="HTH_18"/>
    <property type="match status" value="1"/>
</dbReference>
<dbReference type="STRING" id="1348624.GCA_001591545_00351"/>
<dbReference type="SMART" id="SM00448">
    <property type="entry name" value="REC"/>
    <property type="match status" value="1"/>
</dbReference>
<reference evidence="11 12" key="1">
    <citation type="submission" date="2018-06" db="EMBL/GenBank/DDBJ databases">
        <authorList>
            <consortium name="Pathogen Informatics"/>
            <person name="Doyle S."/>
        </authorList>
    </citation>
    <scope>NUCLEOTIDE SEQUENCE [LARGE SCALE GENOMIC DNA]</scope>
    <source>
        <strain evidence="11 12">NCTC4824</strain>
    </source>
</reference>
<dbReference type="GO" id="GO:0005737">
    <property type="term" value="C:cytoplasm"/>
    <property type="evidence" value="ECO:0007669"/>
    <property type="project" value="UniProtKB-SubCell"/>
</dbReference>
<keyword evidence="6" id="KW-0238">DNA-binding</keyword>
<dbReference type="PANTHER" id="PTHR42713:SF3">
    <property type="entry name" value="TRANSCRIPTIONAL REGULATORY PROTEIN HPTR"/>
    <property type="match status" value="1"/>
</dbReference>
<feature type="modified residue" description="4-aspartylphosphate" evidence="8">
    <location>
        <position position="60"/>
    </location>
</feature>
<proteinExistence type="predicted"/>
<keyword evidence="12" id="KW-1185">Reference proteome</keyword>
<dbReference type="InterPro" id="IPR011006">
    <property type="entry name" value="CheY-like_superfamily"/>
</dbReference>
<evidence type="ECO:0000259" key="10">
    <source>
        <dbReference type="PROSITE" id="PS50110"/>
    </source>
</evidence>
<dbReference type="InterPro" id="IPR020449">
    <property type="entry name" value="Tscrpt_reg_AraC-type_HTH"/>
</dbReference>
<dbReference type="SUPFAM" id="SSF46689">
    <property type="entry name" value="Homeodomain-like"/>
    <property type="match status" value="2"/>
</dbReference>
<dbReference type="InterPro" id="IPR001789">
    <property type="entry name" value="Sig_transdc_resp-reg_receiver"/>
</dbReference>
<dbReference type="AlphaFoldDB" id="A0A2X4VTE1"/>
<dbReference type="InterPro" id="IPR018062">
    <property type="entry name" value="HTH_AraC-typ_CS"/>
</dbReference>
<evidence type="ECO:0000256" key="1">
    <source>
        <dbReference type="ARBA" id="ARBA00004496"/>
    </source>
</evidence>
<feature type="domain" description="Response regulatory" evidence="10">
    <location>
        <begin position="8"/>
        <end position="125"/>
    </location>
</feature>
<dbReference type="PRINTS" id="PR00032">
    <property type="entry name" value="HTHARAC"/>
</dbReference>
<keyword evidence="2" id="KW-0963">Cytoplasm</keyword>
<dbReference type="Proteomes" id="UP000249134">
    <property type="component" value="Chromosome 1"/>
</dbReference>
<dbReference type="Pfam" id="PF00072">
    <property type="entry name" value="Response_reg"/>
    <property type="match status" value="1"/>
</dbReference>
<evidence type="ECO:0000256" key="2">
    <source>
        <dbReference type="ARBA" id="ARBA00022490"/>
    </source>
</evidence>
<dbReference type="GO" id="GO:0003700">
    <property type="term" value="F:DNA-binding transcription factor activity"/>
    <property type="evidence" value="ECO:0007669"/>
    <property type="project" value="InterPro"/>
</dbReference>
<organism evidence="11 12">
    <name type="scientific">Lederbergia lenta</name>
    <name type="common">Bacillus lentus</name>
    <dbReference type="NCBI Taxonomy" id="1467"/>
    <lineage>
        <taxon>Bacteria</taxon>
        <taxon>Bacillati</taxon>
        <taxon>Bacillota</taxon>
        <taxon>Bacilli</taxon>
        <taxon>Bacillales</taxon>
        <taxon>Bacillaceae</taxon>
        <taxon>Lederbergia</taxon>
    </lineage>
</organism>
<gene>
    <name evidence="11" type="ORF">NCTC4824_01258</name>
</gene>
<dbReference type="PROSITE" id="PS00041">
    <property type="entry name" value="HTH_ARAC_FAMILY_1"/>
    <property type="match status" value="1"/>
</dbReference>
<dbReference type="RefSeq" id="WP_066136643.1">
    <property type="nucleotide sequence ID" value="NZ_CBCSGM010000001.1"/>
</dbReference>
<dbReference type="KEGG" id="blen:NCTC4824_01258"/>
<dbReference type="SUPFAM" id="SSF52172">
    <property type="entry name" value="CheY-like"/>
    <property type="match status" value="1"/>
</dbReference>
<evidence type="ECO:0000256" key="3">
    <source>
        <dbReference type="ARBA" id="ARBA00022553"/>
    </source>
</evidence>
<evidence type="ECO:0000256" key="4">
    <source>
        <dbReference type="ARBA" id="ARBA00023012"/>
    </source>
</evidence>
<dbReference type="InterPro" id="IPR009057">
    <property type="entry name" value="Homeodomain-like_sf"/>
</dbReference>
<dbReference type="Gene3D" id="3.40.50.2300">
    <property type="match status" value="1"/>
</dbReference>
<dbReference type="PROSITE" id="PS50110">
    <property type="entry name" value="RESPONSE_REGULATORY"/>
    <property type="match status" value="1"/>
</dbReference>
<evidence type="ECO:0000313" key="11">
    <source>
        <dbReference type="EMBL" id="SQI54153.1"/>
    </source>
</evidence>
<dbReference type="PROSITE" id="PS01124">
    <property type="entry name" value="HTH_ARAC_FAMILY_2"/>
    <property type="match status" value="1"/>
</dbReference>
<keyword evidence="5" id="KW-0805">Transcription regulation</keyword>
<evidence type="ECO:0000256" key="7">
    <source>
        <dbReference type="ARBA" id="ARBA00023163"/>
    </source>
</evidence>
<evidence type="ECO:0000313" key="12">
    <source>
        <dbReference type="Proteomes" id="UP000249134"/>
    </source>
</evidence>
<dbReference type="GO" id="GO:0043565">
    <property type="term" value="F:sequence-specific DNA binding"/>
    <property type="evidence" value="ECO:0007669"/>
    <property type="project" value="InterPro"/>
</dbReference>
<dbReference type="CDD" id="cd17536">
    <property type="entry name" value="REC_YesN-like"/>
    <property type="match status" value="1"/>
</dbReference>
<evidence type="ECO:0000256" key="6">
    <source>
        <dbReference type="ARBA" id="ARBA00023125"/>
    </source>
</evidence>
<dbReference type="GO" id="GO:0000160">
    <property type="term" value="P:phosphorelay signal transduction system"/>
    <property type="evidence" value="ECO:0007669"/>
    <property type="project" value="UniProtKB-KW"/>
</dbReference>
<evidence type="ECO:0000259" key="9">
    <source>
        <dbReference type="PROSITE" id="PS01124"/>
    </source>
</evidence>
<evidence type="ECO:0000256" key="5">
    <source>
        <dbReference type="ARBA" id="ARBA00023015"/>
    </source>
</evidence>
<dbReference type="PANTHER" id="PTHR42713">
    <property type="entry name" value="HISTIDINE KINASE-RELATED"/>
    <property type="match status" value="1"/>
</dbReference>
<dbReference type="SMART" id="SM00342">
    <property type="entry name" value="HTH_ARAC"/>
    <property type="match status" value="1"/>
</dbReference>
<comment type="subcellular location">
    <subcellularLocation>
        <location evidence="1">Cytoplasm</location>
    </subcellularLocation>
</comment>
<evidence type="ECO:0000256" key="8">
    <source>
        <dbReference type="PROSITE-ProRule" id="PRU00169"/>
    </source>
</evidence>
<sequence>MSLRAWCKVLVVDDEVLIRQGIKHYINWEQEGFQIIGEASNGKEALTIIETEQPHIVITDMVMPVMDGEELTRVIKRKYPQIEIIVLSSFGDFDYVRSTFQHGVSDYILKPKLEGPELLRSLQHAASKLPSFHLLKNKSTSHSSIERVLDRVMSGFNVTEDDVIINEAFPNSHFCLFAVEAEVGDKKGERDLWLLRQYISDIIKDELTDIIYHSLIITENTITFLLNMDKDQLPAIKYFIKAIAQSKKCSERIVAIALSEPFVQFAEVKNMHEEKLLPLMQYRFYLPEKTVFIYDELPLESDKKESFKLTHFIEVFKREQFDDAFTYLEKHTNYLAQHYTMDVLAFKSFIGNIIFNVTTLLGNMKYDNHHLERAKYGYLAKIDGASSAREALLQLDECITVARHVISETRLNMVQPNMQKLLNYIDKHYAEVLSLTEMANHFHFNPSYLSNYFSMNNNEGFNEYLNKVRIEKSTQLLRENTTPISEISHLVGYSDHSYFCKVFKKMMGTSPSKYRKQFHQTKKEENEKTLHKIK</sequence>
<dbReference type="Gene3D" id="1.10.10.60">
    <property type="entry name" value="Homeodomain-like"/>
    <property type="match status" value="2"/>
</dbReference>
<keyword evidence="4" id="KW-0902">Two-component regulatory system</keyword>
<dbReference type="EMBL" id="LS483476">
    <property type="protein sequence ID" value="SQI54153.1"/>
    <property type="molecule type" value="Genomic_DNA"/>
</dbReference>
<dbReference type="InterPro" id="IPR051552">
    <property type="entry name" value="HptR"/>
</dbReference>
<name>A0A2X4VTE1_LEDLE</name>
<accession>A0A2X4VTE1</accession>
<keyword evidence="3 8" id="KW-0597">Phosphoprotein</keyword>
<dbReference type="InterPro" id="IPR018060">
    <property type="entry name" value="HTH_AraC"/>
</dbReference>